<dbReference type="EMBL" id="LAZR01026559">
    <property type="protein sequence ID" value="KKL68352.1"/>
    <property type="molecule type" value="Genomic_DNA"/>
</dbReference>
<sequence length="75" mass="8833">MARIERHYRIGQAAKLCGAGSRRTMVRWLEKEGYVIPRPRRAREPILVPEHAVQQILDRRAVRMKYARLDRPVSP</sequence>
<proteinExistence type="predicted"/>
<evidence type="ECO:0000313" key="1">
    <source>
        <dbReference type="EMBL" id="KKL68352.1"/>
    </source>
</evidence>
<evidence type="ECO:0008006" key="2">
    <source>
        <dbReference type="Google" id="ProtNLM"/>
    </source>
</evidence>
<comment type="caution">
    <text evidence="1">The sequence shown here is derived from an EMBL/GenBank/DDBJ whole genome shotgun (WGS) entry which is preliminary data.</text>
</comment>
<name>A0A0F9GZ60_9ZZZZ</name>
<dbReference type="AlphaFoldDB" id="A0A0F9GZ60"/>
<accession>A0A0F9GZ60</accession>
<reference evidence="1" key="1">
    <citation type="journal article" date="2015" name="Nature">
        <title>Complex archaea that bridge the gap between prokaryotes and eukaryotes.</title>
        <authorList>
            <person name="Spang A."/>
            <person name="Saw J.H."/>
            <person name="Jorgensen S.L."/>
            <person name="Zaremba-Niedzwiedzka K."/>
            <person name="Martijn J."/>
            <person name="Lind A.E."/>
            <person name="van Eijk R."/>
            <person name="Schleper C."/>
            <person name="Guy L."/>
            <person name="Ettema T.J."/>
        </authorList>
    </citation>
    <scope>NUCLEOTIDE SEQUENCE</scope>
</reference>
<gene>
    <name evidence="1" type="ORF">LCGC14_2125890</name>
</gene>
<protein>
    <recommendedName>
        <fullName evidence="2">HTH merR-type domain-containing protein</fullName>
    </recommendedName>
</protein>
<organism evidence="1">
    <name type="scientific">marine sediment metagenome</name>
    <dbReference type="NCBI Taxonomy" id="412755"/>
    <lineage>
        <taxon>unclassified sequences</taxon>
        <taxon>metagenomes</taxon>
        <taxon>ecological metagenomes</taxon>
    </lineage>
</organism>